<dbReference type="SMART" id="SM00325">
    <property type="entry name" value="RhoGEF"/>
    <property type="match status" value="1"/>
</dbReference>
<evidence type="ECO:0000313" key="5">
    <source>
        <dbReference type="Proteomes" id="UP001174909"/>
    </source>
</evidence>
<reference evidence="4" key="1">
    <citation type="submission" date="2023-03" db="EMBL/GenBank/DDBJ databases">
        <authorList>
            <person name="Steffen K."/>
            <person name="Cardenas P."/>
        </authorList>
    </citation>
    <scope>NUCLEOTIDE SEQUENCE</scope>
</reference>
<evidence type="ECO:0000259" key="3">
    <source>
        <dbReference type="PROSITE" id="PS50010"/>
    </source>
</evidence>
<evidence type="ECO:0000256" key="1">
    <source>
        <dbReference type="ARBA" id="ARBA00022658"/>
    </source>
</evidence>
<dbReference type="InterPro" id="IPR051336">
    <property type="entry name" value="RhoGEF_Guanine_NuclExch_SF"/>
</dbReference>
<gene>
    <name evidence="4" type="ORF">GBAR_LOCUS2065</name>
</gene>
<dbReference type="Pfam" id="PF00621">
    <property type="entry name" value="RhoGEF"/>
    <property type="match status" value="1"/>
</dbReference>
<dbReference type="InterPro" id="IPR000219">
    <property type="entry name" value="DH_dom"/>
</dbReference>
<feature type="domain" description="DH" evidence="3">
    <location>
        <begin position="233"/>
        <end position="413"/>
    </location>
</feature>
<dbReference type="GO" id="GO:0005085">
    <property type="term" value="F:guanyl-nucleotide exchange factor activity"/>
    <property type="evidence" value="ECO:0007669"/>
    <property type="project" value="UniProtKB-KW"/>
</dbReference>
<dbReference type="EMBL" id="CASHTH010000294">
    <property type="protein sequence ID" value="CAI7997116.1"/>
    <property type="molecule type" value="Genomic_DNA"/>
</dbReference>
<evidence type="ECO:0000313" key="4">
    <source>
        <dbReference type="EMBL" id="CAI7997116.1"/>
    </source>
</evidence>
<comment type="caution">
    <text evidence="4">The sequence shown here is derived from an EMBL/GenBank/DDBJ whole genome shotgun (WGS) entry which is preliminary data.</text>
</comment>
<dbReference type="AlphaFoldDB" id="A0AA35QYH2"/>
<name>A0AA35QYH2_GEOBA</name>
<protein>
    <submittedName>
        <fullName evidence="4">Guanine nucleotide exchange factor DBS</fullName>
    </submittedName>
</protein>
<dbReference type="PROSITE" id="PS50010">
    <property type="entry name" value="DH_2"/>
    <property type="match status" value="1"/>
</dbReference>
<dbReference type="GO" id="GO:0019898">
    <property type="term" value="C:extrinsic component of membrane"/>
    <property type="evidence" value="ECO:0007669"/>
    <property type="project" value="TreeGrafter"/>
</dbReference>
<keyword evidence="5" id="KW-1185">Reference proteome</keyword>
<keyword evidence="1" id="KW-0344">Guanine-nucleotide releasing factor</keyword>
<sequence>MTKIKQDAGELCDPNHLPNESEAEMHAAMQKAQAAVQTQLQELTKTYQTLSDICQQKRDLYIVCVKFHMNLRQLQQWNDETMLLLASQPLEEPTPSAALNLLSSIEQCQMGMTSTHITNLTELASTLGSKTFKKKNDAVIKKYEHARNLLEHRKTFLQRILSSHFPRPVAPPSPNPLHRSKPAPDSSFNETDVHLEVTPDRRSLTSTVSTASSEGLVAGDYQDMETDGGVLKNRQFVYKELVATEQDYIKDISTVIDSYYDEMDPESLIIPLRLRGKREIVFGNLLEIKTFHETDFSKALEKYADCPERVGECFTQHSAQFQMYSIYCKNRTHSETLINESTESQAFFKGIQLKLGHALHLNSYLLKPIQRITKYQLLLKDMMKHAVLAKKAHSELQAALESMLKVLKNLNDSLHVLGVKGFPGSLAEQGRLLVHDPFQVSDNAGRFCETTRETHLSVREGHHCQ</sequence>
<dbReference type="GO" id="GO:0005737">
    <property type="term" value="C:cytoplasm"/>
    <property type="evidence" value="ECO:0007669"/>
    <property type="project" value="TreeGrafter"/>
</dbReference>
<dbReference type="SUPFAM" id="SSF48065">
    <property type="entry name" value="DBL homology domain (DH-domain)"/>
    <property type="match status" value="1"/>
</dbReference>
<accession>A0AA35QYH2</accession>
<dbReference type="PANTHER" id="PTHR22826:SF106">
    <property type="entry name" value="TRIO, ISOFORM A"/>
    <property type="match status" value="1"/>
</dbReference>
<dbReference type="Proteomes" id="UP001174909">
    <property type="component" value="Unassembled WGS sequence"/>
</dbReference>
<dbReference type="CDD" id="cd00160">
    <property type="entry name" value="RhoGEF"/>
    <property type="match status" value="1"/>
</dbReference>
<dbReference type="Gene3D" id="1.20.900.10">
    <property type="entry name" value="Dbl homology (DH) domain"/>
    <property type="match status" value="1"/>
</dbReference>
<dbReference type="SUPFAM" id="SSF46966">
    <property type="entry name" value="Spectrin repeat"/>
    <property type="match status" value="1"/>
</dbReference>
<evidence type="ECO:0000256" key="2">
    <source>
        <dbReference type="SAM" id="MobiDB-lite"/>
    </source>
</evidence>
<feature type="region of interest" description="Disordered" evidence="2">
    <location>
        <begin position="165"/>
        <end position="190"/>
    </location>
</feature>
<dbReference type="PANTHER" id="PTHR22826">
    <property type="entry name" value="RHO GUANINE EXCHANGE FACTOR-RELATED"/>
    <property type="match status" value="1"/>
</dbReference>
<dbReference type="Gene3D" id="1.20.58.60">
    <property type="match status" value="1"/>
</dbReference>
<proteinExistence type="predicted"/>
<organism evidence="4 5">
    <name type="scientific">Geodia barretti</name>
    <name type="common">Barrett's horny sponge</name>
    <dbReference type="NCBI Taxonomy" id="519541"/>
    <lineage>
        <taxon>Eukaryota</taxon>
        <taxon>Metazoa</taxon>
        <taxon>Porifera</taxon>
        <taxon>Demospongiae</taxon>
        <taxon>Heteroscleromorpha</taxon>
        <taxon>Tetractinellida</taxon>
        <taxon>Astrophorina</taxon>
        <taxon>Geodiidae</taxon>
        <taxon>Geodia</taxon>
    </lineage>
</organism>
<dbReference type="InterPro" id="IPR035899">
    <property type="entry name" value="DBL_dom_sf"/>
</dbReference>